<dbReference type="Proteomes" id="UP000234331">
    <property type="component" value="Unassembled WGS sequence"/>
</dbReference>
<accession>A0A2I2KM38</accession>
<reference evidence="1 2" key="1">
    <citation type="submission" date="2017-06" db="EMBL/GenBank/DDBJ databases">
        <authorList>
            <person name="Kim H.J."/>
            <person name="Triplett B.A."/>
        </authorList>
    </citation>
    <scope>NUCLEOTIDE SEQUENCE [LARGE SCALE GENOMIC DNA]</scope>
    <source>
        <strain evidence="1">FRACA_ARgP5</strain>
    </source>
</reference>
<evidence type="ECO:0000313" key="2">
    <source>
        <dbReference type="Proteomes" id="UP000234331"/>
    </source>
</evidence>
<gene>
    <name evidence="1" type="ORF">FRACA_1520010</name>
</gene>
<keyword evidence="2" id="KW-1185">Reference proteome</keyword>
<proteinExistence type="predicted"/>
<organism evidence="1 2">
    <name type="scientific">Frankia canadensis</name>
    <dbReference type="NCBI Taxonomy" id="1836972"/>
    <lineage>
        <taxon>Bacteria</taxon>
        <taxon>Bacillati</taxon>
        <taxon>Actinomycetota</taxon>
        <taxon>Actinomycetes</taxon>
        <taxon>Frankiales</taxon>
        <taxon>Frankiaceae</taxon>
        <taxon>Frankia</taxon>
    </lineage>
</organism>
<sequence>MTVVSGDERQTRGIAAAAAGERPSGTAFLGCFIPPVKVTLKAGFAGRAHRPDGVGGLWQWVVASAARGCRRDRKRGGYKCAGGSS</sequence>
<dbReference type="AlphaFoldDB" id="A0A2I2KM38"/>
<evidence type="ECO:0000313" key="1">
    <source>
        <dbReference type="EMBL" id="SNQ46731.1"/>
    </source>
</evidence>
<protein>
    <submittedName>
        <fullName evidence="1">Uncharacterized protein</fullName>
    </submittedName>
</protein>
<dbReference type="EMBL" id="FZMO01000060">
    <property type="protein sequence ID" value="SNQ46731.1"/>
    <property type="molecule type" value="Genomic_DNA"/>
</dbReference>
<name>A0A2I2KM38_9ACTN</name>